<accession>A0A315ZBX4</accession>
<evidence type="ECO:0000256" key="1">
    <source>
        <dbReference type="SAM" id="Coils"/>
    </source>
</evidence>
<dbReference type="OrthoDB" id="9810371at2"/>
<dbReference type="AlphaFoldDB" id="A0A315ZBX4"/>
<feature type="coiled-coil region" evidence="1">
    <location>
        <begin position="665"/>
        <end position="761"/>
    </location>
</feature>
<dbReference type="InterPro" id="IPR021979">
    <property type="entry name" value="DUF3584"/>
</dbReference>
<keyword evidence="2" id="KW-0378">Hydrolase</keyword>
<dbReference type="InterPro" id="IPR027417">
    <property type="entry name" value="P-loop_NTPase"/>
</dbReference>
<reference evidence="2 3" key="1">
    <citation type="submission" date="2018-03" db="EMBL/GenBank/DDBJ databases">
        <title>Genomic Encyclopedia of Archaeal and Bacterial Type Strains, Phase II (KMG-II): from individual species to whole genera.</title>
        <authorList>
            <person name="Goeker M."/>
        </authorList>
    </citation>
    <scope>NUCLEOTIDE SEQUENCE [LARGE SCALE GENOMIC DNA]</scope>
    <source>
        <strain evidence="2 3">DSM 28229</strain>
    </source>
</reference>
<keyword evidence="3" id="KW-1185">Reference proteome</keyword>
<evidence type="ECO:0000313" key="2">
    <source>
        <dbReference type="EMBL" id="PWJ42214.1"/>
    </source>
</evidence>
<dbReference type="SUPFAM" id="SSF52540">
    <property type="entry name" value="P-loop containing nucleoside triphosphate hydrolases"/>
    <property type="match status" value="1"/>
</dbReference>
<keyword evidence="2" id="KW-0269">Exonuclease</keyword>
<dbReference type="EMBL" id="QGDO01000003">
    <property type="protein sequence ID" value="PWJ42214.1"/>
    <property type="molecule type" value="Genomic_DNA"/>
</dbReference>
<keyword evidence="2" id="KW-0540">Nuclease</keyword>
<comment type="caution">
    <text evidence="2">The sequence shown here is derived from an EMBL/GenBank/DDBJ whole genome shotgun (WGS) entry which is preliminary data.</text>
</comment>
<sequence length="1230" mass="143597">MRYLNKIVFINSSSLPYSEVSLGGNIHFVGSNGFGKTTLLRAILFFYHPTSEKRELGIKENQQSFSEYYFEEFGSYMIYEIHTETNNVCLFLYKKGGRLQFRFIDAPYEKDFFIKDRKAKSLENIFADLEAREISFTDEIRRYADVRNIIYGATEKREYQKYGLFHGKTSIKRQKLTTIPKAIANIFRSSSLNSDYIKRAIIEAIAEENVRPIELEVISRQISKFENTRRDLLNFEKYKPKAEELISQHDEFISTKSKLENVAIQLGQEVKSASSKAIVFKADLEKAQQALNGIEDSLHEKQDYFDQQKTLINQKIGVPKNHLKTIKSLRKKYAEIIRSEGVFSIESILEEHQNETLLKDQLSHHQSIKETLMAEVKEVEQRFSEEESSLRQKRSAYQQEIENEKINLKSSFIDRLEELKEKQQEKIQELQSEYEKDRDSVEQHIEEKREKLQALNEEKAQITHKDFSSERFDLISKEIQKLDAQLKDIEQNILLFRKEAEGLKALNESQLKALKAQFESNSEKIDLQISQKKNAKESLEAKIKKYEGSLWEFLNENVEDWKQNIGKLIKEEILLQKDLSPTFNNKEEGFFGLKLDLSSLNSSEIQFTDYSNLLEEAEKELIALHEEKLKLQSDFQSEHDLLQQEYQQKYKKLVKDYEENLPYEKTRAERKKKEFILDLEQLEKESSSLKESALEEINSKISVSQRELSEQKEKKNELKQKFENDRISSQDQYNLLSTEILQQQNSAILTLDSQKEKYEADIISRLQSLELRKKEALSEKGVDTKQLQKEEEAINSILQKLNFIDGTKGIVSEYKVNKEQYFDKEEAFKVETQELESQLKAILDRFEDEKTQLNAQRAQFKAEVQTLQNESRNLETQLNEFDRFKSEEMSPYFSLIKFIEEAHETVIGHGETVSELLSTVRGEFARKGEIQAKFTKEVLSYTSKFQKANEMKFPILTGQDDERAIFFFVDKTLRGFIENDLIENVQEQVEKQHSGLISNITREVGDISKVNKSIHETVKQLNDHFEQTNFVGVVKSVKLQFKEKTSGLTGLLMKAKELDSKFNFGDQASFFKEKADSVTNKKSIQLLNDLNAEIQQTNSKYIKIDDFFELQFRVAENNNDTGWVEKLSNVGSEGTDVLVKSMIYITLLNVFKENVFKNNDDYRVHCMIDEVGKLSDRYLRELIDFTNHKNVRLIFGSPNENDPLIYHHVYKLDRNTKTNKVNVIKLVGEA</sequence>
<dbReference type="RefSeq" id="WP_109618972.1">
    <property type="nucleotide sequence ID" value="NZ_QGDO01000003.1"/>
</dbReference>
<evidence type="ECO:0000313" key="3">
    <source>
        <dbReference type="Proteomes" id="UP000245535"/>
    </source>
</evidence>
<organism evidence="2 3">
    <name type="scientific">Sediminitomix flava</name>
    <dbReference type="NCBI Taxonomy" id="379075"/>
    <lineage>
        <taxon>Bacteria</taxon>
        <taxon>Pseudomonadati</taxon>
        <taxon>Bacteroidota</taxon>
        <taxon>Cytophagia</taxon>
        <taxon>Cytophagales</taxon>
        <taxon>Flammeovirgaceae</taxon>
        <taxon>Sediminitomix</taxon>
    </lineage>
</organism>
<dbReference type="Proteomes" id="UP000245535">
    <property type="component" value="Unassembled WGS sequence"/>
</dbReference>
<keyword evidence="1" id="KW-0175">Coiled coil</keyword>
<proteinExistence type="predicted"/>
<feature type="coiled-coil region" evidence="1">
    <location>
        <begin position="362"/>
        <end position="556"/>
    </location>
</feature>
<name>A0A315ZBX4_SEDFL</name>
<feature type="coiled-coil region" evidence="1">
    <location>
        <begin position="600"/>
        <end position="634"/>
    </location>
</feature>
<dbReference type="CDD" id="cd00267">
    <property type="entry name" value="ABC_ATPase"/>
    <property type="match status" value="1"/>
</dbReference>
<dbReference type="GO" id="GO:0004527">
    <property type="term" value="F:exonuclease activity"/>
    <property type="evidence" value="ECO:0007669"/>
    <property type="project" value="UniProtKB-KW"/>
</dbReference>
<dbReference type="Pfam" id="PF12128">
    <property type="entry name" value="DUF3584"/>
    <property type="match status" value="1"/>
</dbReference>
<gene>
    <name evidence="2" type="ORF">BC781_103465</name>
</gene>
<protein>
    <submittedName>
        <fullName evidence="2">DNA repair exonuclease SbcCD ATPase subunit</fullName>
    </submittedName>
</protein>
<feature type="coiled-coil region" evidence="1">
    <location>
        <begin position="832"/>
        <end position="887"/>
    </location>
</feature>